<gene>
    <name evidence="1" type="ORF">Back11_27300</name>
</gene>
<dbReference type="Proteomes" id="UP000275368">
    <property type="component" value="Chromosome"/>
</dbReference>
<sequence>MQTVDPETGNVSGQKRPSYVGLAHELIHADRAMRGAQYEYKEMGTYSYQIKTKTGSFLGMNYTEIWRKRQTMPKEELATTGLNYVRKGDITENAIRAEHGLPLRGAY</sequence>
<dbReference type="KEGG" id="pbk:Back11_27300"/>
<evidence type="ECO:0000313" key="1">
    <source>
        <dbReference type="EMBL" id="BBH21385.1"/>
    </source>
</evidence>
<keyword evidence="2" id="KW-1185">Reference proteome</keyword>
<proteinExistence type="predicted"/>
<dbReference type="OrthoDB" id="964483at2"/>
<accession>A0A3G9IYZ5</accession>
<organism evidence="1 2">
    <name type="scientific">Paenibacillus baekrokdamisoli</name>
    <dbReference type="NCBI Taxonomy" id="1712516"/>
    <lineage>
        <taxon>Bacteria</taxon>
        <taxon>Bacillati</taxon>
        <taxon>Bacillota</taxon>
        <taxon>Bacilli</taxon>
        <taxon>Bacillales</taxon>
        <taxon>Paenibacillaceae</taxon>
        <taxon>Paenibacillus</taxon>
    </lineage>
</organism>
<dbReference type="Pfam" id="PF14891">
    <property type="entry name" value="Peptidase_M91"/>
    <property type="match status" value="1"/>
</dbReference>
<dbReference type="RefSeq" id="WP_125657814.1">
    <property type="nucleotide sequence ID" value="NZ_AP019308.1"/>
</dbReference>
<evidence type="ECO:0000313" key="2">
    <source>
        <dbReference type="Proteomes" id="UP000275368"/>
    </source>
</evidence>
<protein>
    <submittedName>
        <fullName evidence="1">Uncharacterized protein</fullName>
    </submittedName>
</protein>
<name>A0A3G9IYZ5_9BACL</name>
<dbReference type="EMBL" id="AP019308">
    <property type="protein sequence ID" value="BBH21385.1"/>
    <property type="molecule type" value="Genomic_DNA"/>
</dbReference>
<dbReference type="InterPro" id="IPR028208">
    <property type="entry name" value="Effector_pro_NleD-like"/>
</dbReference>
<reference evidence="1 2" key="1">
    <citation type="submission" date="2018-11" db="EMBL/GenBank/DDBJ databases">
        <title>Complete genome sequence of Paenibacillus baekrokdamisoli strain KCTC 33723.</title>
        <authorList>
            <person name="Kang S.W."/>
            <person name="Lee K.C."/>
            <person name="Kim K.K."/>
            <person name="Kim J.S."/>
            <person name="Kim D.S."/>
            <person name="Ko S.H."/>
            <person name="Yang S.H."/>
            <person name="Lee J.S."/>
        </authorList>
    </citation>
    <scope>NUCLEOTIDE SEQUENCE [LARGE SCALE GENOMIC DNA]</scope>
    <source>
        <strain evidence="1 2">KCTC 33723</strain>
    </source>
</reference>
<dbReference type="AlphaFoldDB" id="A0A3G9IYZ5"/>